<keyword evidence="6 11" id="KW-0175">Coiled coil</keyword>
<keyword evidence="5 9" id="KW-0067">ATP-binding</keyword>
<dbReference type="PROSITE" id="PS00411">
    <property type="entry name" value="KINESIN_MOTOR_1"/>
    <property type="match status" value="1"/>
</dbReference>
<evidence type="ECO:0000256" key="5">
    <source>
        <dbReference type="ARBA" id="ARBA00022840"/>
    </source>
</evidence>
<evidence type="ECO:0000256" key="10">
    <source>
        <dbReference type="RuleBase" id="RU000394"/>
    </source>
</evidence>
<dbReference type="PROSITE" id="PS50067">
    <property type="entry name" value="KINESIN_MOTOR_2"/>
    <property type="match status" value="1"/>
</dbReference>
<feature type="compositionally biased region" description="Low complexity" evidence="12">
    <location>
        <begin position="427"/>
        <end position="453"/>
    </location>
</feature>
<dbReference type="GO" id="GO:0005524">
    <property type="term" value="F:ATP binding"/>
    <property type="evidence" value="ECO:0007669"/>
    <property type="project" value="UniProtKB-UniRule"/>
</dbReference>
<dbReference type="Pfam" id="PF00225">
    <property type="entry name" value="Kinesin"/>
    <property type="match status" value="1"/>
</dbReference>
<organism evidence="14 15">
    <name type="scientific">Geotrichum candidum</name>
    <name type="common">Oospora lactis</name>
    <name type="synonym">Dipodascus geotrichum</name>
    <dbReference type="NCBI Taxonomy" id="1173061"/>
    <lineage>
        <taxon>Eukaryota</taxon>
        <taxon>Fungi</taxon>
        <taxon>Dikarya</taxon>
        <taxon>Ascomycota</taxon>
        <taxon>Saccharomycotina</taxon>
        <taxon>Dipodascomycetes</taxon>
        <taxon>Dipodascales</taxon>
        <taxon>Dipodascaceae</taxon>
        <taxon>Geotrichum</taxon>
    </lineage>
</organism>
<dbReference type="PANTHER" id="PTHR47968">
    <property type="entry name" value="CENTROMERE PROTEIN E"/>
    <property type="match status" value="1"/>
</dbReference>
<reference evidence="14" key="1">
    <citation type="submission" date="2014-03" db="EMBL/GenBank/DDBJ databases">
        <authorList>
            <person name="Casaregola S."/>
        </authorList>
    </citation>
    <scope>NUCLEOTIDE SEQUENCE [LARGE SCALE GENOMIC DNA]</scope>
    <source>
        <strain evidence="14">CLIB 918</strain>
    </source>
</reference>
<dbReference type="GO" id="GO:0007018">
    <property type="term" value="P:microtubule-based movement"/>
    <property type="evidence" value="ECO:0007669"/>
    <property type="project" value="InterPro"/>
</dbReference>
<dbReference type="CDD" id="cd01369">
    <property type="entry name" value="KISc_KHC_KIF5"/>
    <property type="match status" value="1"/>
</dbReference>
<feature type="region of interest" description="Disordered" evidence="12">
    <location>
        <begin position="586"/>
        <end position="606"/>
    </location>
</feature>
<feature type="coiled-coil region" evidence="11">
    <location>
        <begin position="510"/>
        <end position="586"/>
    </location>
</feature>
<keyword evidence="15" id="KW-1185">Reference proteome</keyword>
<dbReference type="FunFam" id="3.40.850.10:FF:000031">
    <property type="entry name" value="Kinesin-like protein"/>
    <property type="match status" value="1"/>
</dbReference>
<evidence type="ECO:0000259" key="13">
    <source>
        <dbReference type="PROSITE" id="PS50067"/>
    </source>
</evidence>
<feature type="domain" description="Kinesin motor" evidence="13">
    <location>
        <begin position="31"/>
        <end position="354"/>
    </location>
</feature>
<keyword evidence="7 9" id="KW-0505">Motor protein</keyword>
<dbReference type="InterPro" id="IPR027640">
    <property type="entry name" value="Kinesin-like_fam"/>
</dbReference>
<dbReference type="InterPro" id="IPR027417">
    <property type="entry name" value="P-loop_NTPase"/>
</dbReference>
<sequence length="1000" mass="110935">MAPPGDHKATPSRSSIAASELSLQSTTSSSNIKVIARFRPENDIERTNQGSIVVDFLSEDSCQINTKDFNGTFTFDRVFNTNSQQEEVFEYSLRQTVDDLMKGYNGTVLAYGQTGSGKSYTMMGSSIDDSIYRGAIPRIVDMIFEMILQSSSDIEYTVRVSYVEIYMERIKDLLNPRNDNLPIHEDKARGVYVKGLTEEYVSSAEEVYEVMRQGSGARAVASTNMNQESSRSHSIFAIVVTQKNTISGAQKSGQLFLVDLAGSEKVGKTGASGQTLEEAKKINKSLSALGMVINSLTDGKSSHIPYRDSKLTRILQESLGGNSRTSLIVNCSPSSFNDSETLSTLRFGVRAKNIRNKAKINTELSPLELRQLLKKSQRQLETRIIYSNKLEGELVAWRSGDAPGKETWVAIGSLDGIKAHASNNSISSTLSTASRSTSALSSRPTTPSLLKTTKTSHAKKLSTTDDPSAPPSAPSSPVPTENSEDVESMEDFIRRENELQDQLSEKEAFISQQEQALFELRAQINAKKTEELNTTKETGELKLQVDNLNYEKKELEIKTTGLKEENEQLNKDLQDAKQKIIELSVLSSPSTSEEDKEKTTATNEETFDSQKRKKMSEIFGSFYNQTHEADTSATATALEQAITMLNDIKLEDSNFEEQLSAAKKKLSTTLETLGKANVKNIEDTLKSQDAKFRQYVEELDESEETKNQIETAYEARLKVNDETATQLLAEISRLQKENHELQSKQPITLTSVGAEKTNSDGSAIQEVAAAQEKIQSMQSHIEQFESMKTALMKDLQDRCERIVELEISLDQARAQYNLAIRDTNNKQQQKKMALLQRNLEQLTQVQRQLVEQNVVLKKDVAMAHKILDARNDRIQTLESALRDSQNRFNQESELFETKLTYLREKLLEVKKGNNGANSNGNNNSTDDAAVQRKIPMVASVGSNNRVAHYPDLSPVIQPYQGAGPGNTKIVKPLRGGGGGSSTGAKEGLWTKLNSIVNMTP</sequence>
<feature type="coiled-coil region" evidence="11">
    <location>
        <begin position="645"/>
        <end position="894"/>
    </location>
</feature>
<feature type="binding site" evidence="9">
    <location>
        <begin position="112"/>
        <end position="119"/>
    </location>
    <ligand>
        <name>ATP</name>
        <dbReference type="ChEBI" id="CHEBI:30616"/>
    </ligand>
</feature>
<accession>A0A0J9XEM2</accession>
<dbReference type="OrthoDB" id="3176171at2759"/>
<dbReference type="InterPro" id="IPR036961">
    <property type="entry name" value="Kinesin_motor_dom_sf"/>
</dbReference>
<evidence type="ECO:0000256" key="2">
    <source>
        <dbReference type="ARBA" id="ARBA00022490"/>
    </source>
</evidence>
<dbReference type="GO" id="GO:0005874">
    <property type="term" value="C:microtubule"/>
    <property type="evidence" value="ECO:0007669"/>
    <property type="project" value="UniProtKB-KW"/>
</dbReference>
<feature type="region of interest" description="Disordered" evidence="12">
    <location>
        <begin position="1"/>
        <end position="21"/>
    </location>
</feature>
<dbReference type="GO" id="GO:0008017">
    <property type="term" value="F:microtubule binding"/>
    <property type="evidence" value="ECO:0007669"/>
    <property type="project" value="InterPro"/>
</dbReference>
<evidence type="ECO:0000256" key="11">
    <source>
        <dbReference type="SAM" id="Coils"/>
    </source>
</evidence>
<dbReference type="PRINTS" id="PR00380">
    <property type="entry name" value="KINESINHEAVY"/>
</dbReference>
<evidence type="ECO:0000256" key="4">
    <source>
        <dbReference type="ARBA" id="ARBA00022741"/>
    </source>
</evidence>
<evidence type="ECO:0000313" key="14">
    <source>
        <dbReference type="EMBL" id="CDO55736.1"/>
    </source>
</evidence>
<dbReference type="PANTHER" id="PTHR47968:SF75">
    <property type="entry name" value="CENTROMERE-ASSOCIATED PROTEIN E"/>
    <property type="match status" value="1"/>
</dbReference>
<keyword evidence="8" id="KW-0206">Cytoskeleton</keyword>
<keyword evidence="3 10" id="KW-0493">Microtubule</keyword>
<evidence type="ECO:0000256" key="6">
    <source>
        <dbReference type="ARBA" id="ARBA00023054"/>
    </source>
</evidence>
<dbReference type="InterPro" id="IPR059182">
    <property type="entry name" value="Khc_C"/>
</dbReference>
<dbReference type="InterPro" id="IPR019821">
    <property type="entry name" value="Kinesin_motor_CS"/>
</dbReference>
<comment type="similarity">
    <text evidence="9 10">Belongs to the TRAFAC class myosin-kinesin ATPase superfamily. Kinesin family.</text>
</comment>
<keyword evidence="4 9" id="KW-0547">Nucleotide-binding</keyword>
<dbReference type="Gene3D" id="3.40.850.10">
    <property type="entry name" value="Kinesin motor domain"/>
    <property type="match status" value="1"/>
</dbReference>
<dbReference type="Proteomes" id="UP000242525">
    <property type="component" value="Unassembled WGS sequence"/>
</dbReference>
<gene>
    <name evidence="14" type="ORF">BN980_GECA12s01594g</name>
</gene>
<name>A0A0J9XEM2_GEOCN</name>
<dbReference type="AlphaFoldDB" id="A0A0J9XEM2"/>
<evidence type="ECO:0000256" key="3">
    <source>
        <dbReference type="ARBA" id="ARBA00022701"/>
    </source>
</evidence>
<dbReference type="SMART" id="SM00129">
    <property type="entry name" value="KISc"/>
    <property type="match status" value="1"/>
</dbReference>
<proteinExistence type="inferred from homology"/>
<evidence type="ECO:0000256" key="7">
    <source>
        <dbReference type="ARBA" id="ARBA00023175"/>
    </source>
</evidence>
<feature type="region of interest" description="Disordered" evidence="12">
    <location>
        <begin position="427"/>
        <end position="487"/>
    </location>
</feature>
<comment type="caution">
    <text evidence="14">The sequence shown here is derived from an EMBL/GenBank/DDBJ whole genome shotgun (WGS) entry which is preliminary data.</text>
</comment>
<evidence type="ECO:0000256" key="1">
    <source>
        <dbReference type="ARBA" id="ARBA00004245"/>
    </source>
</evidence>
<dbReference type="STRING" id="1173061.A0A0J9XEM2"/>
<evidence type="ECO:0000256" key="8">
    <source>
        <dbReference type="ARBA" id="ARBA00023212"/>
    </source>
</evidence>
<evidence type="ECO:0000256" key="12">
    <source>
        <dbReference type="SAM" id="MobiDB-lite"/>
    </source>
</evidence>
<dbReference type="GO" id="GO:0003777">
    <property type="term" value="F:microtubule motor activity"/>
    <property type="evidence" value="ECO:0007669"/>
    <property type="project" value="InterPro"/>
</dbReference>
<dbReference type="InterPro" id="IPR001752">
    <property type="entry name" value="Kinesin_motor_dom"/>
</dbReference>
<dbReference type="CDD" id="cd23649">
    <property type="entry name" value="Khc_CBD_cc"/>
    <property type="match status" value="1"/>
</dbReference>
<feature type="compositionally biased region" description="Pro residues" evidence="12">
    <location>
        <begin position="468"/>
        <end position="477"/>
    </location>
</feature>
<protein>
    <recommendedName>
        <fullName evidence="10">Kinesin-like protein</fullName>
    </recommendedName>
</protein>
<keyword evidence="2" id="KW-0963">Cytoplasm</keyword>
<dbReference type="EMBL" id="CCBN010000012">
    <property type="protein sequence ID" value="CDO55736.1"/>
    <property type="molecule type" value="Genomic_DNA"/>
</dbReference>
<evidence type="ECO:0000313" key="15">
    <source>
        <dbReference type="Proteomes" id="UP000242525"/>
    </source>
</evidence>
<dbReference type="SUPFAM" id="SSF52540">
    <property type="entry name" value="P-loop containing nucleoside triphosphate hydrolases"/>
    <property type="match status" value="1"/>
</dbReference>
<evidence type="ECO:0000256" key="9">
    <source>
        <dbReference type="PROSITE-ProRule" id="PRU00283"/>
    </source>
</evidence>
<comment type="subcellular location">
    <subcellularLocation>
        <location evidence="1">Cytoplasm</location>
        <location evidence="1">Cytoskeleton</location>
    </subcellularLocation>
</comment>